<dbReference type="InterPro" id="IPR024624">
    <property type="entry name" value="Pyridox_Oxase_Alr4036_FMN-bd"/>
</dbReference>
<evidence type="ECO:0000256" key="3">
    <source>
        <dbReference type="ARBA" id="ARBA00022643"/>
    </source>
</evidence>
<evidence type="ECO:0000259" key="5">
    <source>
        <dbReference type="Pfam" id="PF12766"/>
    </source>
</evidence>
<dbReference type="AlphaFoldDB" id="A0A1B7LYU5"/>
<name>A0A1B7LYU5_9MICC</name>
<accession>A0A1B7LYU5</accession>
<feature type="domain" description="Pyridoxamine 5'-phosphate oxidase Alr4036 family FMN-binding" evidence="5">
    <location>
        <begin position="25"/>
        <end position="99"/>
    </location>
</feature>
<dbReference type="InterPro" id="IPR000659">
    <property type="entry name" value="Pyridox_Oxase"/>
</dbReference>
<evidence type="ECO:0000256" key="4">
    <source>
        <dbReference type="ARBA" id="ARBA00023002"/>
    </source>
</evidence>
<dbReference type="Pfam" id="PF12766">
    <property type="entry name" value="Pyridox_oxase_2"/>
    <property type="match status" value="1"/>
</dbReference>
<dbReference type="Proteomes" id="UP000078292">
    <property type="component" value="Unassembled WGS sequence"/>
</dbReference>
<reference evidence="6 7" key="1">
    <citation type="submission" date="2016-04" db="EMBL/GenBank/DDBJ databases">
        <title>First whole genome shotgun sequence of the bacterium Enteractinococcus sp. strain UASWS1574.</title>
        <authorList>
            <person name="Crovadore J."/>
            <person name="Chablais R."/>
            <person name="Lefort F."/>
        </authorList>
    </citation>
    <scope>NUCLEOTIDE SEQUENCE [LARGE SCALE GENOMIC DNA]</scope>
    <source>
        <strain evidence="6 7">UASWS1574</strain>
    </source>
</reference>
<evidence type="ECO:0000313" key="7">
    <source>
        <dbReference type="Proteomes" id="UP000078292"/>
    </source>
</evidence>
<protein>
    <recommendedName>
        <fullName evidence="5">Pyridoxamine 5'-phosphate oxidase Alr4036 family FMN-binding domain-containing protein</fullName>
    </recommendedName>
</protein>
<dbReference type="PANTHER" id="PTHR10851">
    <property type="entry name" value="PYRIDOXINE-5-PHOSPHATE OXIDASE"/>
    <property type="match status" value="1"/>
</dbReference>
<evidence type="ECO:0000256" key="1">
    <source>
        <dbReference type="ARBA" id="ARBA00001917"/>
    </source>
</evidence>
<dbReference type="GO" id="GO:0004733">
    <property type="term" value="F:pyridoxamine phosphate oxidase activity"/>
    <property type="evidence" value="ECO:0007669"/>
    <property type="project" value="InterPro"/>
</dbReference>
<evidence type="ECO:0000256" key="2">
    <source>
        <dbReference type="ARBA" id="ARBA00022630"/>
    </source>
</evidence>
<evidence type="ECO:0000313" key="6">
    <source>
        <dbReference type="EMBL" id="OAV60568.1"/>
    </source>
</evidence>
<dbReference type="InterPro" id="IPR012349">
    <property type="entry name" value="Split_barrel_FMN-bd"/>
</dbReference>
<dbReference type="STRING" id="1837282.A6F49_11480"/>
<sequence>MAEADEFLESIWQSMTDAATLPGHGLSLMNVATIGRNGGPRARSVILRDFARSPERLCFATHALSEKVAEIRANSAVAATCYDRKRSLQLRFEGTATIIADDAERWRAWQRLAPHSQQQYVSLATPGAPLTTHEPLEDDASTAFQRFAWISLELRSLEWLALSTAPHTRWQFELLSSGWNGQRVIP</sequence>
<dbReference type="SUPFAM" id="SSF50475">
    <property type="entry name" value="FMN-binding split barrel"/>
    <property type="match status" value="1"/>
</dbReference>
<comment type="cofactor">
    <cofactor evidence="1">
        <name>FMN</name>
        <dbReference type="ChEBI" id="CHEBI:58210"/>
    </cofactor>
</comment>
<comment type="caution">
    <text evidence="6">The sequence shown here is derived from an EMBL/GenBank/DDBJ whole genome shotgun (WGS) entry which is preliminary data.</text>
</comment>
<keyword evidence="2" id="KW-0285">Flavoprotein</keyword>
<dbReference type="PANTHER" id="PTHR10851:SF3">
    <property type="entry name" value="PYRIDOXINE_PYRIDOXAMINE 5'-PHOSPHATE OXIDASE 2"/>
    <property type="match status" value="1"/>
</dbReference>
<organism evidence="6 7">
    <name type="scientific">Enteractinococcus helveticum</name>
    <dbReference type="NCBI Taxonomy" id="1837282"/>
    <lineage>
        <taxon>Bacteria</taxon>
        <taxon>Bacillati</taxon>
        <taxon>Actinomycetota</taxon>
        <taxon>Actinomycetes</taxon>
        <taxon>Micrococcales</taxon>
        <taxon>Micrococcaceae</taxon>
    </lineage>
</organism>
<keyword evidence="7" id="KW-1185">Reference proteome</keyword>
<gene>
    <name evidence="6" type="ORF">A6F49_11480</name>
</gene>
<dbReference type="GO" id="GO:0010181">
    <property type="term" value="F:FMN binding"/>
    <property type="evidence" value="ECO:0007669"/>
    <property type="project" value="InterPro"/>
</dbReference>
<keyword evidence="3" id="KW-0288">FMN</keyword>
<dbReference type="Gene3D" id="2.30.110.10">
    <property type="entry name" value="Electron Transport, Fmn-binding Protein, Chain A"/>
    <property type="match status" value="1"/>
</dbReference>
<dbReference type="EMBL" id="LXEY01000019">
    <property type="protein sequence ID" value="OAV60568.1"/>
    <property type="molecule type" value="Genomic_DNA"/>
</dbReference>
<proteinExistence type="predicted"/>
<dbReference type="GO" id="GO:0008615">
    <property type="term" value="P:pyridoxine biosynthetic process"/>
    <property type="evidence" value="ECO:0007669"/>
    <property type="project" value="InterPro"/>
</dbReference>
<keyword evidence="4" id="KW-0560">Oxidoreductase</keyword>